<dbReference type="Proteomes" id="UP000790787">
    <property type="component" value="Chromosome 22"/>
</dbReference>
<evidence type="ECO:0000313" key="1">
    <source>
        <dbReference type="Proteomes" id="UP000790787"/>
    </source>
</evidence>
<organism evidence="1 2">
    <name type="scientific">Nicotiana tabacum</name>
    <name type="common">Common tobacco</name>
    <dbReference type="NCBI Taxonomy" id="4097"/>
    <lineage>
        <taxon>Eukaryota</taxon>
        <taxon>Viridiplantae</taxon>
        <taxon>Streptophyta</taxon>
        <taxon>Embryophyta</taxon>
        <taxon>Tracheophyta</taxon>
        <taxon>Spermatophyta</taxon>
        <taxon>Magnoliopsida</taxon>
        <taxon>eudicotyledons</taxon>
        <taxon>Gunneridae</taxon>
        <taxon>Pentapetalae</taxon>
        <taxon>asterids</taxon>
        <taxon>lamiids</taxon>
        <taxon>Solanales</taxon>
        <taxon>Solanaceae</taxon>
        <taxon>Nicotianoideae</taxon>
        <taxon>Nicotianeae</taxon>
        <taxon>Nicotiana</taxon>
    </lineage>
</organism>
<reference evidence="2" key="2">
    <citation type="submission" date="2025-08" db="UniProtKB">
        <authorList>
            <consortium name="RefSeq"/>
        </authorList>
    </citation>
    <scope>IDENTIFICATION</scope>
    <source>
        <tissue evidence="2">Leaf</tissue>
    </source>
</reference>
<reference evidence="1" key="1">
    <citation type="journal article" date="2014" name="Nat. Commun.">
        <title>The tobacco genome sequence and its comparison with those of tomato and potato.</title>
        <authorList>
            <person name="Sierro N."/>
            <person name="Battey J.N."/>
            <person name="Ouadi S."/>
            <person name="Bakaher N."/>
            <person name="Bovet L."/>
            <person name="Willig A."/>
            <person name="Goepfert S."/>
            <person name="Peitsch M.C."/>
            <person name="Ivanov N.V."/>
        </authorList>
    </citation>
    <scope>NUCLEOTIDE SEQUENCE [LARGE SCALE GENOMIC DNA]</scope>
</reference>
<protein>
    <submittedName>
        <fullName evidence="2">Sesquiterpene synthase 12-like</fullName>
    </submittedName>
</protein>
<dbReference type="RefSeq" id="XP_075098815.1">
    <property type="nucleotide sequence ID" value="XM_075242714.1"/>
</dbReference>
<keyword evidence="1" id="KW-1185">Reference proteome</keyword>
<sequence length="308" mass="35873">MEASDSVIVIVIVIAHVLWKIFIQPFGDTISSPTLLNKHLYEAAHLRVYGEEILEEALTFTTTHLVSMVLNLSNNWLKVQITEALSHPIRKTVPRVVARKYIYIYENIEAHDDLLLKFAKLDFNMLQKLHQRELSDLTSWWKDLDLINKLPYVRDKLVESYFWMFGVYFDPRYSRARKMQIKVFKMISTNDDTFDAYPIYDELVLFTNAIQSFYRISSSVRAYFKEAKWLNAGYNPKGEEYNKNALVTAALSLVGMEEVITKDIFEWITSEPSIVRASSTIPRLMDDIIDHELSTITYHLLISPQDNS</sequence>
<gene>
    <name evidence="2" type="primary">LOC107817699</name>
</gene>
<name>A0AC58TNM3_TOBAC</name>
<proteinExistence type="predicted"/>
<evidence type="ECO:0000313" key="2">
    <source>
        <dbReference type="RefSeq" id="XP_075098815.1"/>
    </source>
</evidence>
<accession>A0AC58TNM3</accession>